<dbReference type="PANTHER" id="PTHR46600">
    <property type="entry name" value="THAP DOMAIN-CONTAINING"/>
    <property type="match status" value="1"/>
</dbReference>
<keyword evidence="7 13" id="KW-0175">Coiled coil</keyword>
<evidence type="ECO:0000256" key="4">
    <source>
        <dbReference type="ARBA" id="ARBA00022771"/>
    </source>
</evidence>
<evidence type="ECO:0000256" key="5">
    <source>
        <dbReference type="ARBA" id="ARBA00022833"/>
    </source>
</evidence>
<dbReference type="PANTHER" id="PTHR46600:SF1">
    <property type="entry name" value="THAP DOMAIN-CONTAINING PROTEIN 1"/>
    <property type="match status" value="1"/>
</dbReference>
<evidence type="ECO:0000256" key="13">
    <source>
        <dbReference type="RuleBase" id="RU369073"/>
    </source>
</evidence>
<dbReference type="Pfam" id="PF05485">
    <property type="entry name" value="THAP"/>
    <property type="match status" value="1"/>
</dbReference>
<dbReference type="AlphaFoldDB" id="A0A3B5L3Y3"/>
<feature type="domain" description="THAP-type" evidence="14">
    <location>
        <begin position="1"/>
        <end position="82"/>
    </location>
</feature>
<dbReference type="SMART" id="SM00692">
    <property type="entry name" value="DM3"/>
    <property type="match status" value="1"/>
</dbReference>
<evidence type="ECO:0000313" key="16">
    <source>
        <dbReference type="Proteomes" id="UP000261380"/>
    </source>
</evidence>
<evidence type="ECO:0000256" key="10">
    <source>
        <dbReference type="ARBA" id="ARBA00023242"/>
    </source>
</evidence>
<evidence type="ECO:0000256" key="1">
    <source>
        <dbReference type="ARBA" id="ARBA00004642"/>
    </source>
</evidence>
<dbReference type="GO" id="GO:0008270">
    <property type="term" value="F:zinc ion binding"/>
    <property type="evidence" value="ECO:0007669"/>
    <property type="project" value="UniProtKB-KW"/>
</dbReference>
<dbReference type="InterPro" id="IPR026516">
    <property type="entry name" value="THAP1/10"/>
</dbReference>
<reference evidence="15" key="2">
    <citation type="submission" date="2025-09" db="UniProtKB">
        <authorList>
            <consortium name="Ensembl"/>
        </authorList>
    </citation>
    <scope>IDENTIFICATION</scope>
</reference>
<keyword evidence="11 13" id="KW-0131">Cell cycle</keyword>
<evidence type="ECO:0000256" key="9">
    <source>
        <dbReference type="ARBA" id="ARBA00023163"/>
    </source>
</evidence>
<keyword evidence="5" id="KW-0862">Zinc</keyword>
<accession>A0A3B5L3Y3</accession>
<evidence type="ECO:0000256" key="8">
    <source>
        <dbReference type="ARBA" id="ARBA00023125"/>
    </source>
</evidence>
<dbReference type="SUPFAM" id="SSF57716">
    <property type="entry name" value="Glucocorticoid receptor-like (DNA-binding domain)"/>
    <property type="match status" value="1"/>
</dbReference>
<dbReference type="GO" id="GO:0043565">
    <property type="term" value="F:sequence-specific DNA binding"/>
    <property type="evidence" value="ECO:0007669"/>
    <property type="project" value="UniProtKB-UniRule"/>
</dbReference>
<comment type="subcellular location">
    <subcellularLocation>
        <location evidence="1 13">Nucleus</location>
        <location evidence="1 13">Nucleoplasm</location>
    </subcellularLocation>
</comment>
<sequence length="104" mass="11952">MKAKVTHIKHCSHQCDMVLSFMPCRFPKDEEQRTKWLQVAQRDEASLRTNSYICSRHFEMSCFTLTEEGQLVLSPDAAPTLLPVTAHGNEVTLWCWSILISQGR</sequence>
<protein>
    <recommendedName>
        <fullName evidence="13">THAP domain-containing protein 1</fullName>
    </recommendedName>
</protein>
<dbReference type="PROSITE" id="PS50950">
    <property type="entry name" value="ZF_THAP"/>
    <property type="match status" value="1"/>
</dbReference>
<dbReference type="GO" id="GO:0001935">
    <property type="term" value="P:endothelial cell proliferation"/>
    <property type="evidence" value="ECO:0007669"/>
    <property type="project" value="UniProtKB-UniRule"/>
</dbReference>
<dbReference type="Gene3D" id="6.20.210.20">
    <property type="entry name" value="THAP domain"/>
    <property type="match status" value="1"/>
</dbReference>
<keyword evidence="16" id="KW-1185">Reference proteome</keyword>
<keyword evidence="10 13" id="KW-0539">Nucleus</keyword>
<dbReference type="InterPro" id="IPR038441">
    <property type="entry name" value="THAP_Znf_sf"/>
</dbReference>
<evidence type="ECO:0000313" key="15">
    <source>
        <dbReference type="Ensembl" id="ENSXCOP00000007033.1"/>
    </source>
</evidence>
<dbReference type="SMART" id="SM00980">
    <property type="entry name" value="THAP"/>
    <property type="match status" value="1"/>
</dbReference>
<evidence type="ECO:0000256" key="12">
    <source>
        <dbReference type="PROSITE-ProRule" id="PRU00309"/>
    </source>
</evidence>
<dbReference type="Proteomes" id="UP000261380">
    <property type="component" value="Unplaced"/>
</dbReference>
<keyword evidence="8 12" id="KW-0238">DNA-binding</keyword>
<comment type="similarity">
    <text evidence="2 13">Belongs to the THAP1 family.</text>
</comment>
<name>A0A3B5L3Y3_9TELE</name>
<organism evidence="15 16">
    <name type="scientific">Xiphophorus couchianus</name>
    <name type="common">Monterrey platyfish</name>
    <dbReference type="NCBI Taxonomy" id="32473"/>
    <lineage>
        <taxon>Eukaryota</taxon>
        <taxon>Metazoa</taxon>
        <taxon>Chordata</taxon>
        <taxon>Craniata</taxon>
        <taxon>Vertebrata</taxon>
        <taxon>Euteleostomi</taxon>
        <taxon>Actinopterygii</taxon>
        <taxon>Neopterygii</taxon>
        <taxon>Teleostei</taxon>
        <taxon>Neoteleostei</taxon>
        <taxon>Acanthomorphata</taxon>
        <taxon>Ovalentaria</taxon>
        <taxon>Atherinomorphae</taxon>
        <taxon>Cyprinodontiformes</taxon>
        <taxon>Poeciliidae</taxon>
        <taxon>Poeciliinae</taxon>
        <taxon>Xiphophorus</taxon>
    </lineage>
</organism>
<evidence type="ECO:0000256" key="3">
    <source>
        <dbReference type="ARBA" id="ARBA00022723"/>
    </source>
</evidence>
<evidence type="ECO:0000256" key="11">
    <source>
        <dbReference type="ARBA" id="ARBA00023306"/>
    </source>
</evidence>
<dbReference type="STRING" id="32473.ENSXCOP00000007033"/>
<evidence type="ECO:0000256" key="2">
    <source>
        <dbReference type="ARBA" id="ARBA00006177"/>
    </source>
</evidence>
<keyword evidence="3" id="KW-0479">Metal-binding</keyword>
<dbReference type="GO" id="GO:0005654">
    <property type="term" value="C:nucleoplasm"/>
    <property type="evidence" value="ECO:0007669"/>
    <property type="project" value="UniProtKB-SubCell"/>
</dbReference>
<keyword evidence="4 12" id="KW-0863">Zinc-finger</keyword>
<dbReference type="GeneTree" id="ENSGT00940000178522"/>
<evidence type="ECO:0000256" key="6">
    <source>
        <dbReference type="ARBA" id="ARBA00023015"/>
    </source>
</evidence>
<keyword evidence="6 13" id="KW-0805">Transcription regulation</keyword>
<reference evidence="15" key="1">
    <citation type="submission" date="2025-08" db="UniProtKB">
        <authorList>
            <consortium name="Ensembl"/>
        </authorList>
    </citation>
    <scope>IDENTIFICATION</scope>
</reference>
<dbReference type="InterPro" id="IPR006612">
    <property type="entry name" value="THAP_Znf"/>
</dbReference>
<evidence type="ECO:0000256" key="7">
    <source>
        <dbReference type="ARBA" id="ARBA00023054"/>
    </source>
</evidence>
<evidence type="ECO:0000259" key="14">
    <source>
        <dbReference type="PROSITE" id="PS50950"/>
    </source>
</evidence>
<comment type="function">
    <text evidence="13">DNA-binding transcription regulator that regulates endothelial cell proliferation and G1/S cell-cycle progression. Specifically binds the 5'-[AT]NTNN[GT]GGCA[AGT]-3' core DNA sequence and acts by modulating expression of pRB-E2F cell-cycle target genes.</text>
</comment>
<proteinExistence type="inferred from homology"/>
<dbReference type="GO" id="GO:0003700">
    <property type="term" value="F:DNA-binding transcription factor activity"/>
    <property type="evidence" value="ECO:0007669"/>
    <property type="project" value="UniProtKB-UniRule"/>
</dbReference>
<keyword evidence="9 13" id="KW-0804">Transcription</keyword>
<dbReference type="Ensembl" id="ENSXCOT00000007121.1">
    <property type="protein sequence ID" value="ENSXCOP00000007033.1"/>
    <property type="gene ID" value="ENSXCOG00000005433.1"/>
</dbReference>